<protein>
    <submittedName>
        <fullName evidence="1">Uncharacterized protein</fullName>
    </submittedName>
</protein>
<dbReference type="AlphaFoldDB" id="X1TSZ0"/>
<gene>
    <name evidence="1" type="ORF">S12H4_29058</name>
</gene>
<dbReference type="EMBL" id="BARW01016731">
    <property type="protein sequence ID" value="GAI94466.1"/>
    <property type="molecule type" value="Genomic_DNA"/>
</dbReference>
<accession>X1TSZ0</accession>
<reference evidence="1" key="1">
    <citation type="journal article" date="2014" name="Front. Microbiol.">
        <title>High frequency of phylogenetically diverse reductive dehalogenase-homologous genes in deep subseafloor sedimentary metagenomes.</title>
        <authorList>
            <person name="Kawai M."/>
            <person name="Futagami T."/>
            <person name="Toyoda A."/>
            <person name="Takaki Y."/>
            <person name="Nishi S."/>
            <person name="Hori S."/>
            <person name="Arai W."/>
            <person name="Tsubouchi T."/>
            <person name="Morono Y."/>
            <person name="Uchiyama I."/>
            <person name="Ito T."/>
            <person name="Fujiyama A."/>
            <person name="Inagaki F."/>
            <person name="Takami H."/>
        </authorList>
    </citation>
    <scope>NUCLEOTIDE SEQUENCE</scope>
    <source>
        <strain evidence="1">Expedition CK06-06</strain>
    </source>
</reference>
<proteinExistence type="predicted"/>
<dbReference type="SUPFAM" id="SSF51717">
    <property type="entry name" value="Dihydropteroate synthetase-like"/>
    <property type="match status" value="1"/>
</dbReference>
<organism evidence="1">
    <name type="scientific">marine sediment metagenome</name>
    <dbReference type="NCBI Taxonomy" id="412755"/>
    <lineage>
        <taxon>unclassified sequences</taxon>
        <taxon>metagenomes</taxon>
        <taxon>ecological metagenomes</taxon>
    </lineage>
</organism>
<dbReference type="Gene3D" id="3.20.20.20">
    <property type="entry name" value="Dihydropteroate synthase-like"/>
    <property type="match status" value="1"/>
</dbReference>
<comment type="caution">
    <text evidence="1">The sequence shown here is derived from an EMBL/GenBank/DDBJ whole genome shotgun (WGS) entry which is preliminary data.</text>
</comment>
<evidence type="ECO:0000313" key="1">
    <source>
        <dbReference type="EMBL" id="GAI94466.1"/>
    </source>
</evidence>
<dbReference type="InterPro" id="IPR011005">
    <property type="entry name" value="Dihydropteroate_synth-like_sf"/>
</dbReference>
<sequence length="40" mass="4451">MLIIGERINTVKKKIALAVERRDAETIQEEAISQVKAGID</sequence>
<name>X1TSZ0_9ZZZZ</name>
<feature type="non-terminal residue" evidence="1">
    <location>
        <position position="40"/>
    </location>
</feature>